<evidence type="ECO:0000256" key="1">
    <source>
        <dbReference type="ARBA" id="ARBA00004477"/>
    </source>
</evidence>
<feature type="transmembrane region" description="Helical" evidence="7">
    <location>
        <begin position="96"/>
        <end position="114"/>
    </location>
</feature>
<proteinExistence type="inferred from homology"/>
<keyword evidence="3 7" id="KW-0812">Transmembrane</keyword>
<dbReference type="InterPro" id="IPR035952">
    <property type="entry name" value="Rhomboid-like_sf"/>
</dbReference>
<accession>R4X914</accession>
<dbReference type="GO" id="GO:0006950">
    <property type="term" value="P:response to stress"/>
    <property type="evidence" value="ECO:0007669"/>
    <property type="project" value="UniProtKB-ARBA"/>
</dbReference>
<dbReference type="Proteomes" id="UP000013776">
    <property type="component" value="Unassembled WGS sequence"/>
</dbReference>
<comment type="caution">
    <text evidence="8">The sequence shown here is derived from an EMBL/GenBank/DDBJ whole genome shotgun (WGS) entry which is preliminary data.</text>
</comment>
<name>R4X914_TAPDE</name>
<dbReference type="SUPFAM" id="SSF144091">
    <property type="entry name" value="Rhomboid-like"/>
    <property type="match status" value="1"/>
</dbReference>
<comment type="subcellular location">
    <subcellularLocation>
        <location evidence="1 7">Endoplasmic reticulum membrane</location>
        <topology evidence="1 7">Multi-pass membrane protein</topology>
    </subcellularLocation>
</comment>
<dbReference type="STRING" id="1097556.R4X914"/>
<keyword evidence="5 7" id="KW-1133">Transmembrane helix</keyword>
<keyword evidence="4 7" id="KW-0256">Endoplasmic reticulum</keyword>
<feature type="transmembrane region" description="Helical" evidence="7">
    <location>
        <begin position="142"/>
        <end position="164"/>
    </location>
</feature>
<evidence type="ECO:0000313" key="8">
    <source>
        <dbReference type="EMBL" id="CCG82138.1"/>
    </source>
</evidence>
<dbReference type="AlphaFoldDB" id="R4X914"/>
<keyword evidence="6 7" id="KW-0472">Membrane</keyword>
<feature type="transmembrane region" description="Helical" evidence="7">
    <location>
        <begin position="54"/>
        <end position="76"/>
    </location>
</feature>
<comment type="similarity">
    <text evidence="2 7">Belongs to the derlin family.</text>
</comment>
<evidence type="ECO:0000256" key="4">
    <source>
        <dbReference type="ARBA" id="ARBA00022824"/>
    </source>
</evidence>
<evidence type="ECO:0000313" key="9">
    <source>
        <dbReference type="Proteomes" id="UP000013776"/>
    </source>
</evidence>
<dbReference type="EMBL" id="CAHR02000071">
    <property type="protein sequence ID" value="CCG82138.1"/>
    <property type="molecule type" value="Genomic_DNA"/>
</dbReference>
<evidence type="ECO:0000256" key="5">
    <source>
        <dbReference type="ARBA" id="ARBA00022989"/>
    </source>
</evidence>
<dbReference type="eggNOG" id="KOG0858">
    <property type="taxonomic scope" value="Eukaryota"/>
</dbReference>
<sequence>MERLPLETWIMGVPPITRYYTLSALILSLLVQCDILTPFQLFFSWHTAFQKAQYWRFATTFLFFGRLSIDFLFHLFFMSRYSRMLEESYARRTMEFAWMMLVMASGLLVLSPFASDPFLGSPLSFTLTYIWSRRHSAVEMSFLGLFNFSAAWLPAVLIGFSVVVNNRIPTADILGLVVGHVYYFLEDVWPQYEASGGKHWLGCPSILKRLAGQVEEDAVVPLDENVPHVHVD</sequence>
<dbReference type="Pfam" id="PF04511">
    <property type="entry name" value="DER1"/>
    <property type="match status" value="1"/>
</dbReference>
<reference evidence="8 9" key="1">
    <citation type="journal article" date="2013" name="MBio">
        <title>Genome sequencing of the plant pathogen Taphrina deformans, the causal agent of peach leaf curl.</title>
        <authorList>
            <person name="Cisse O.H."/>
            <person name="Almeida J.M.G.C.F."/>
            <person name="Fonseca A."/>
            <person name="Kumar A.A."/>
            <person name="Salojaervi J."/>
            <person name="Overmyer K."/>
            <person name="Hauser P.M."/>
            <person name="Pagni M."/>
        </authorList>
    </citation>
    <scope>NUCLEOTIDE SEQUENCE [LARGE SCALE GENOMIC DNA]</scope>
    <source>
        <strain evidence="9">PYCC 5710 / ATCC 11124 / CBS 356.35 / IMI 108563 / JCM 9778 / NBRC 8474</strain>
    </source>
</reference>
<dbReference type="GO" id="GO:0005789">
    <property type="term" value="C:endoplasmic reticulum membrane"/>
    <property type="evidence" value="ECO:0007669"/>
    <property type="project" value="UniProtKB-SubCell"/>
</dbReference>
<dbReference type="VEuPathDB" id="FungiDB:TAPDE_002080"/>
<protein>
    <recommendedName>
        <fullName evidence="7">Derlin</fullName>
    </recommendedName>
</protein>
<evidence type="ECO:0000256" key="2">
    <source>
        <dbReference type="ARBA" id="ARBA00008917"/>
    </source>
</evidence>
<dbReference type="OrthoDB" id="1716531at2759"/>
<dbReference type="PANTHER" id="PTHR11009">
    <property type="entry name" value="DER1-LIKE PROTEIN, DERLIN"/>
    <property type="match status" value="1"/>
</dbReference>
<comment type="function">
    <text evidence="7">May be involved in the degradation of misfolded endoplasmic reticulum (ER) luminal proteins.</text>
</comment>
<feature type="transmembrane region" description="Helical" evidence="7">
    <location>
        <begin position="20"/>
        <end position="42"/>
    </location>
</feature>
<gene>
    <name evidence="8" type="ORF">TAPDE_002080</name>
</gene>
<evidence type="ECO:0000256" key="6">
    <source>
        <dbReference type="ARBA" id="ARBA00023136"/>
    </source>
</evidence>
<dbReference type="InterPro" id="IPR007599">
    <property type="entry name" value="DER1"/>
</dbReference>
<evidence type="ECO:0000256" key="7">
    <source>
        <dbReference type="RuleBase" id="RU363059"/>
    </source>
</evidence>
<evidence type="ECO:0000256" key="3">
    <source>
        <dbReference type="ARBA" id="ARBA00022692"/>
    </source>
</evidence>
<keyword evidence="9" id="KW-1185">Reference proteome</keyword>
<organism evidence="8 9">
    <name type="scientific">Taphrina deformans (strain PYCC 5710 / ATCC 11124 / CBS 356.35 / IMI 108563 / JCM 9778 / NBRC 8474)</name>
    <name type="common">Peach leaf curl fungus</name>
    <name type="synonym">Lalaria deformans</name>
    <dbReference type="NCBI Taxonomy" id="1097556"/>
    <lineage>
        <taxon>Eukaryota</taxon>
        <taxon>Fungi</taxon>
        <taxon>Dikarya</taxon>
        <taxon>Ascomycota</taxon>
        <taxon>Taphrinomycotina</taxon>
        <taxon>Taphrinomycetes</taxon>
        <taxon>Taphrinales</taxon>
        <taxon>Taphrinaceae</taxon>
        <taxon>Taphrina</taxon>
    </lineage>
</organism>